<feature type="chain" id="PRO_5009104902" description="TonB-dependent receptor" evidence="13">
    <location>
        <begin position="26"/>
        <end position="773"/>
    </location>
</feature>
<comment type="subcellular location">
    <subcellularLocation>
        <location evidence="1 11">Cell outer membrane</location>
        <topology evidence="1 11">Multi-pass membrane protein</topology>
    </subcellularLocation>
</comment>
<evidence type="ECO:0000313" key="17">
    <source>
        <dbReference type="Proteomes" id="UP000094626"/>
    </source>
</evidence>
<keyword evidence="4" id="KW-0410">Iron transport</keyword>
<dbReference type="PROSITE" id="PS52016">
    <property type="entry name" value="TONB_DEPENDENT_REC_3"/>
    <property type="match status" value="1"/>
</dbReference>
<evidence type="ECO:0000256" key="2">
    <source>
        <dbReference type="ARBA" id="ARBA00022448"/>
    </source>
</evidence>
<dbReference type="SUPFAM" id="SSF56935">
    <property type="entry name" value="Porins"/>
    <property type="match status" value="1"/>
</dbReference>
<dbReference type="PANTHER" id="PTHR32552:SF81">
    <property type="entry name" value="TONB-DEPENDENT OUTER MEMBRANE RECEPTOR"/>
    <property type="match status" value="1"/>
</dbReference>
<keyword evidence="2 11" id="KW-0813">Transport</keyword>
<dbReference type="InterPro" id="IPR039426">
    <property type="entry name" value="TonB-dep_rcpt-like"/>
</dbReference>
<dbReference type="InterPro" id="IPR012910">
    <property type="entry name" value="Plug_dom"/>
</dbReference>
<comment type="similarity">
    <text evidence="11 12">Belongs to the TonB-dependent receptor family.</text>
</comment>
<feature type="domain" description="TonB-dependent receptor plug" evidence="15">
    <location>
        <begin position="53"/>
        <end position="162"/>
    </location>
</feature>
<evidence type="ECO:0000256" key="13">
    <source>
        <dbReference type="SAM" id="SignalP"/>
    </source>
</evidence>
<keyword evidence="16" id="KW-0614">Plasmid</keyword>
<dbReference type="InterPro" id="IPR036942">
    <property type="entry name" value="Beta-barrel_TonB_sf"/>
</dbReference>
<dbReference type="Gene3D" id="2.40.170.20">
    <property type="entry name" value="TonB-dependent receptor, beta-barrel domain"/>
    <property type="match status" value="1"/>
</dbReference>
<evidence type="ECO:0008006" key="18">
    <source>
        <dbReference type="Google" id="ProtNLM"/>
    </source>
</evidence>
<keyword evidence="10 11" id="KW-0998">Cell outer membrane</keyword>
<evidence type="ECO:0000256" key="3">
    <source>
        <dbReference type="ARBA" id="ARBA00022452"/>
    </source>
</evidence>
<evidence type="ECO:0000256" key="11">
    <source>
        <dbReference type="PROSITE-ProRule" id="PRU01360"/>
    </source>
</evidence>
<sequence>MLTKAKMLLCHASLIVLAWPLASQAADAEDQQQAAPATDNDIIVTARRVEERLQDVPIAISAVSGAALEQQGVRQITDLSATVPNLSIVGANADAQTLLVTIRGQNAANSILTTDNSVGMYIDGVNVPRTYGLRAGLVDIARVEVLRGPQGTLYGRNTTGGAISFITKDPDDKLGASIQATGGNYNLWGLTGILNVPITDGVGARFVAVRSQHDGYGKSANTGDDLMSDDSTYLRAKIKADTGGPLTAAATVDYQKNNAGGLISKLTGITDAATSPAIREVAAEVYGTTSPTADQLAAARNILQSYVKRAPFHDSYSYGSSIFAKNAGGVDWSPASTSKTWSASLDLKFDLSDDLAIRSISGYRNVEKFTTTDFDGTPFIINSAQLETKDDFYSQELQVLGGDSQFNYVGGLFYSYEDGTEVQQSNSTYYISRSRTVFDGDVTSKSYAAFGQANWKFAPGFSLTLGGRYTKEVRELVNRNRVVNAAGTITYVPPALNDDGTPGRKYEESYKKFTWLASLDYKISDDVMVYAKSARGFRGGGQQQRATSLAAATSFDPEVITEYELGLKSELLDRRLTLNLAGFYDNYTDVQRVLFIVTPYGAATALTNASKARILGFEGEATFKVTPEFTLRASIGTFDAKYKGYVDDNGVDHSDEDWPAPTTNYQLGANYVLPTGVGDLTLDANWSWQSAFNTYPSAVKTDQVTQKAYGLLNGRIALALDDWNADISIFGRNILGKKYYNAGVSLEGLGFNTLAAGDPRTVGVQVRFRFGGM</sequence>
<evidence type="ECO:0000256" key="4">
    <source>
        <dbReference type="ARBA" id="ARBA00022496"/>
    </source>
</evidence>
<evidence type="ECO:0000259" key="15">
    <source>
        <dbReference type="Pfam" id="PF07715"/>
    </source>
</evidence>
<evidence type="ECO:0000256" key="10">
    <source>
        <dbReference type="ARBA" id="ARBA00023237"/>
    </source>
</evidence>
<keyword evidence="13" id="KW-0732">Signal</keyword>
<dbReference type="GO" id="GO:0009279">
    <property type="term" value="C:cell outer membrane"/>
    <property type="evidence" value="ECO:0007669"/>
    <property type="project" value="UniProtKB-SubCell"/>
</dbReference>
<evidence type="ECO:0000256" key="6">
    <source>
        <dbReference type="ARBA" id="ARBA00023004"/>
    </source>
</evidence>
<dbReference type="CDD" id="cd01347">
    <property type="entry name" value="ligand_gated_channel"/>
    <property type="match status" value="1"/>
</dbReference>
<evidence type="ECO:0000256" key="5">
    <source>
        <dbReference type="ARBA" id="ARBA00022692"/>
    </source>
</evidence>
<dbReference type="InterPro" id="IPR037066">
    <property type="entry name" value="Plug_dom_sf"/>
</dbReference>
<protein>
    <recommendedName>
        <fullName evidence="18">TonB-dependent receptor</fullName>
    </recommendedName>
</protein>
<feature type="domain" description="TonB-dependent receptor-like beta-barrel" evidence="14">
    <location>
        <begin position="304"/>
        <end position="730"/>
    </location>
</feature>
<keyword evidence="17" id="KW-1185">Reference proteome</keyword>
<keyword evidence="5 11" id="KW-0812">Transmembrane</keyword>
<dbReference type="Proteomes" id="UP000094626">
    <property type="component" value="Plasmid pSA2"/>
</dbReference>
<dbReference type="EMBL" id="CP017077">
    <property type="protein sequence ID" value="AOR80493.1"/>
    <property type="molecule type" value="Genomic_DNA"/>
</dbReference>
<dbReference type="GO" id="GO:0006826">
    <property type="term" value="P:iron ion transport"/>
    <property type="evidence" value="ECO:0007669"/>
    <property type="project" value="UniProtKB-KW"/>
</dbReference>
<evidence type="ECO:0000256" key="12">
    <source>
        <dbReference type="RuleBase" id="RU003357"/>
    </source>
</evidence>
<dbReference type="KEGG" id="nre:BES08_26925"/>
<keyword evidence="9 11" id="KW-0472">Membrane</keyword>
<evidence type="ECO:0000256" key="7">
    <source>
        <dbReference type="ARBA" id="ARBA00023065"/>
    </source>
</evidence>
<proteinExistence type="inferred from homology"/>
<evidence type="ECO:0000259" key="14">
    <source>
        <dbReference type="Pfam" id="PF00593"/>
    </source>
</evidence>
<geneLocation type="plasmid" evidence="16 17">
    <name>pSA2</name>
</geneLocation>
<dbReference type="Pfam" id="PF00593">
    <property type="entry name" value="TonB_dep_Rec_b-barrel"/>
    <property type="match status" value="1"/>
</dbReference>
<dbReference type="PANTHER" id="PTHR32552">
    <property type="entry name" value="FERRICHROME IRON RECEPTOR-RELATED"/>
    <property type="match status" value="1"/>
</dbReference>
<reference evidence="17" key="1">
    <citation type="journal article" date="2017" name="J. Biotechnol.">
        <title>Complete genome sequence of Novosphingobium resinovorum SA1, a versatile xenobiotic-degrading bacterium capable of utilizing sulfanilic acid.</title>
        <authorList>
            <person name="Hegedus B."/>
            <person name="Kos P.B."/>
            <person name="Balint B."/>
            <person name="Maroti G."/>
            <person name="Gan H.M."/>
            <person name="Perei K."/>
            <person name="Rakhely G."/>
        </authorList>
    </citation>
    <scope>NUCLEOTIDE SEQUENCE [LARGE SCALE GENOMIC DNA]</scope>
    <source>
        <strain evidence="17">SA1</strain>
    </source>
</reference>
<accession>A0A1D8AEE3</accession>
<gene>
    <name evidence="16" type="ORF">BES08_26925</name>
</gene>
<dbReference type="Pfam" id="PF07715">
    <property type="entry name" value="Plug"/>
    <property type="match status" value="1"/>
</dbReference>
<evidence type="ECO:0000256" key="8">
    <source>
        <dbReference type="ARBA" id="ARBA00023077"/>
    </source>
</evidence>
<name>A0A1D8AEE3_9SPHN</name>
<dbReference type="Gene3D" id="2.170.130.10">
    <property type="entry name" value="TonB-dependent receptor, plug domain"/>
    <property type="match status" value="1"/>
</dbReference>
<organism evidence="16 17">
    <name type="scientific">Novosphingobium resinovorum</name>
    <dbReference type="NCBI Taxonomy" id="158500"/>
    <lineage>
        <taxon>Bacteria</taxon>
        <taxon>Pseudomonadati</taxon>
        <taxon>Pseudomonadota</taxon>
        <taxon>Alphaproteobacteria</taxon>
        <taxon>Sphingomonadales</taxon>
        <taxon>Sphingomonadaceae</taxon>
        <taxon>Novosphingobium</taxon>
    </lineage>
</organism>
<dbReference type="RefSeq" id="WP_069709880.1">
    <property type="nucleotide sequence ID" value="NZ_CP017077.1"/>
</dbReference>
<dbReference type="InterPro" id="IPR000531">
    <property type="entry name" value="Beta-barrel_TonB"/>
</dbReference>
<evidence type="ECO:0000256" key="9">
    <source>
        <dbReference type="ARBA" id="ARBA00023136"/>
    </source>
</evidence>
<dbReference type="AlphaFoldDB" id="A0A1D8AEE3"/>
<evidence type="ECO:0000256" key="1">
    <source>
        <dbReference type="ARBA" id="ARBA00004571"/>
    </source>
</evidence>
<keyword evidence="8 12" id="KW-0798">TonB box</keyword>
<evidence type="ECO:0000313" key="16">
    <source>
        <dbReference type="EMBL" id="AOR80493.1"/>
    </source>
</evidence>
<keyword evidence="6" id="KW-0408">Iron</keyword>
<keyword evidence="3 11" id="KW-1134">Transmembrane beta strand</keyword>
<feature type="signal peptide" evidence="13">
    <location>
        <begin position="1"/>
        <end position="25"/>
    </location>
</feature>
<keyword evidence="7" id="KW-0406">Ion transport</keyword>